<dbReference type="Gene3D" id="3.40.50.620">
    <property type="entry name" value="HUPs"/>
    <property type="match status" value="1"/>
</dbReference>
<organism evidence="12 13">
    <name type="scientific">Saccharothrix ecbatanensis</name>
    <dbReference type="NCBI Taxonomy" id="1105145"/>
    <lineage>
        <taxon>Bacteria</taxon>
        <taxon>Bacillati</taxon>
        <taxon>Actinomycetota</taxon>
        <taxon>Actinomycetes</taxon>
        <taxon>Pseudonocardiales</taxon>
        <taxon>Pseudonocardiaceae</taxon>
        <taxon>Saccharothrix</taxon>
    </lineage>
</organism>
<evidence type="ECO:0000256" key="4">
    <source>
        <dbReference type="ARBA" id="ARBA00022741"/>
    </source>
</evidence>
<evidence type="ECO:0000256" key="5">
    <source>
        <dbReference type="ARBA" id="ARBA00022749"/>
    </source>
</evidence>
<dbReference type="SUPFAM" id="SSF52402">
    <property type="entry name" value="Adenine nucleotide alpha hydrolases-like"/>
    <property type="match status" value="1"/>
</dbReference>
<dbReference type="PROSITE" id="PS51553">
    <property type="entry name" value="GMPS_ATP_PPASE"/>
    <property type="match status" value="1"/>
</dbReference>
<dbReference type="InterPro" id="IPR017926">
    <property type="entry name" value="GATASE"/>
</dbReference>
<dbReference type="Gene3D" id="3.40.50.880">
    <property type="match status" value="1"/>
</dbReference>
<evidence type="ECO:0000256" key="1">
    <source>
        <dbReference type="ARBA" id="ARBA00002332"/>
    </source>
</evidence>
<dbReference type="NCBIfam" id="NF000848">
    <property type="entry name" value="PRK00074.1"/>
    <property type="match status" value="1"/>
</dbReference>
<evidence type="ECO:0000256" key="3">
    <source>
        <dbReference type="ARBA" id="ARBA00022598"/>
    </source>
</evidence>
<dbReference type="InterPro" id="IPR014729">
    <property type="entry name" value="Rossmann-like_a/b/a_fold"/>
</dbReference>
<dbReference type="PANTHER" id="PTHR11922">
    <property type="entry name" value="GMP SYNTHASE-RELATED"/>
    <property type="match status" value="1"/>
</dbReference>
<dbReference type="PANTHER" id="PTHR11922:SF2">
    <property type="entry name" value="GMP SYNTHASE [GLUTAMINE-HYDROLYZING]"/>
    <property type="match status" value="1"/>
</dbReference>
<feature type="active site" evidence="9">
    <location>
        <position position="173"/>
    </location>
</feature>
<dbReference type="Pfam" id="PF00958">
    <property type="entry name" value="GMP_synt_C"/>
    <property type="match status" value="1"/>
</dbReference>
<dbReference type="GO" id="GO:0003921">
    <property type="term" value="F:GMP synthase activity"/>
    <property type="evidence" value="ECO:0007669"/>
    <property type="project" value="InterPro"/>
</dbReference>
<dbReference type="PRINTS" id="PR00096">
    <property type="entry name" value="GATASE"/>
</dbReference>
<keyword evidence="4 9" id="KW-0547">Nucleotide-binding</keyword>
<dbReference type="EMBL" id="JACHMO010000001">
    <property type="protein sequence ID" value="MBB5806122.1"/>
    <property type="molecule type" value="Genomic_DNA"/>
</dbReference>
<dbReference type="GO" id="GO:0005524">
    <property type="term" value="F:ATP binding"/>
    <property type="evidence" value="ECO:0007669"/>
    <property type="project" value="UniProtKB-UniRule"/>
</dbReference>
<evidence type="ECO:0000256" key="7">
    <source>
        <dbReference type="ARBA" id="ARBA00022840"/>
    </source>
</evidence>
<comment type="subunit">
    <text evidence="9">Homodimer.</text>
</comment>
<feature type="active site" evidence="9">
    <location>
        <position position="175"/>
    </location>
</feature>
<evidence type="ECO:0000256" key="8">
    <source>
        <dbReference type="ARBA" id="ARBA00022962"/>
    </source>
</evidence>
<sequence length="519" mass="56242">MAESSNRPVLVVDFGAQYAQLIARRVREAQVYSEVVPHSTPVAELLERDPLAIVLSGGPSSVYEPGAPQIDPKLFEVGVPVFGICYGFQAMAGALGGTVEHTGTREYGRTELGVEQSGGLLHEELPAHHPVWMSHGDCVTKAPEGFTVTATSEGAPVAAFEDTKRRFAGVQYHPEVGHSPHGQEVLRRFLHEIAGIRPQWTTSSIVDEQVARIKAQVGDGKAICGLSGGVDSAVAAALVQRAIGDRLTCVFVDHGLLRAGERAQVERDYVAATGVNLVTVDARERFLDALAGVTDPEQKRKIIGREFIRVFEQAERDLKAEGDYSFLVQGTLYPDVVESGGGAGTANIKSHHNVGGLPDDLQFTLVEPLRALFKDEVRRVGTELGLPETIVQRQPFPGPGLGIRIIGEVTAERLDILRKADAIAREELTSAGLDRSIWQCPVVLLADVRSVGVQGDGRTYGHPVVLRPVSSEDAMTADWTRLPYDVLERISTRITNEVNEVNRVVLDVTSKPPGTIEWE</sequence>
<dbReference type="InterPro" id="IPR022310">
    <property type="entry name" value="NAD/GMP_synthase"/>
</dbReference>
<reference evidence="12 13" key="1">
    <citation type="submission" date="2020-08" db="EMBL/GenBank/DDBJ databases">
        <title>Sequencing the genomes of 1000 actinobacteria strains.</title>
        <authorList>
            <person name="Klenk H.-P."/>
        </authorList>
    </citation>
    <scope>NUCLEOTIDE SEQUENCE [LARGE SCALE GENOMIC DNA]</scope>
    <source>
        <strain evidence="12 13">DSM 45486</strain>
    </source>
</reference>
<dbReference type="FunFam" id="3.40.50.880:FF:000001">
    <property type="entry name" value="GMP synthase [glutamine-hydrolyzing]"/>
    <property type="match status" value="1"/>
</dbReference>
<dbReference type="InterPro" id="IPR025777">
    <property type="entry name" value="GMPS_ATP_PPase_dom"/>
</dbReference>
<keyword evidence="6 9" id="KW-0658">Purine biosynthesis</keyword>
<dbReference type="Proteomes" id="UP000552097">
    <property type="component" value="Unassembled WGS sequence"/>
</dbReference>
<dbReference type="Gene3D" id="3.30.300.10">
    <property type="match status" value="1"/>
</dbReference>
<gene>
    <name evidence="9" type="primary">guaA</name>
    <name evidence="12" type="ORF">F4560_005890</name>
</gene>
<keyword evidence="7 9" id="KW-0067">ATP-binding</keyword>
<evidence type="ECO:0000313" key="12">
    <source>
        <dbReference type="EMBL" id="MBB5806122.1"/>
    </source>
</evidence>
<dbReference type="CDD" id="cd01997">
    <property type="entry name" value="GMP_synthase_C"/>
    <property type="match status" value="1"/>
</dbReference>
<comment type="pathway">
    <text evidence="2 9">Purine metabolism; GMP biosynthesis; GMP from XMP (L-Gln route): step 1/1.</text>
</comment>
<feature type="active site" description="Nucleophile" evidence="9">
    <location>
        <position position="85"/>
    </location>
</feature>
<dbReference type="Pfam" id="PF00117">
    <property type="entry name" value="GATase"/>
    <property type="match status" value="1"/>
</dbReference>
<protein>
    <recommendedName>
        <fullName evidence="9">GMP synthase [glutamine-hydrolyzing]</fullName>
        <ecNumber evidence="9">6.3.5.2</ecNumber>
    </recommendedName>
    <alternativeName>
        <fullName evidence="9">GMP synthetase</fullName>
    </alternativeName>
    <alternativeName>
        <fullName evidence="9">Glutamine amidotransferase</fullName>
    </alternativeName>
</protein>
<dbReference type="NCBIfam" id="TIGR00884">
    <property type="entry name" value="guaA_Cterm"/>
    <property type="match status" value="1"/>
</dbReference>
<dbReference type="RefSeq" id="WP_184925307.1">
    <property type="nucleotide sequence ID" value="NZ_JACHMO010000001.1"/>
</dbReference>
<evidence type="ECO:0000259" key="11">
    <source>
        <dbReference type="PROSITE" id="PS51553"/>
    </source>
</evidence>
<dbReference type="PROSITE" id="PS51273">
    <property type="entry name" value="GATASE_TYPE_1"/>
    <property type="match status" value="1"/>
</dbReference>
<keyword evidence="8 9" id="KW-0315">Glutamine amidotransferase</keyword>
<dbReference type="InterPro" id="IPR029062">
    <property type="entry name" value="Class_I_gatase-like"/>
</dbReference>
<dbReference type="FunFam" id="3.30.300.10:FF:000002">
    <property type="entry name" value="GMP synthase [glutamine-hydrolyzing]"/>
    <property type="match status" value="1"/>
</dbReference>
<dbReference type="InterPro" id="IPR022955">
    <property type="entry name" value="GMP_synthase"/>
</dbReference>
<comment type="catalytic activity">
    <reaction evidence="9">
        <text>XMP + L-glutamine + ATP + H2O = GMP + L-glutamate + AMP + diphosphate + 2 H(+)</text>
        <dbReference type="Rhea" id="RHEA:11680"/>
        <dbReference type="ChEBI" id="CHEBI:15377"/>
        <dbReference type="ChEBI" id="CHEBI:15378"/>
        <dbReference type="ChEBI" id="CHEBI:29985"/>
        <dbReference type="ChEBI" id="CHEBI:30616"/>
        <dbReference type="ChEBI" id="CHEBI:33019"/>
        <dbReference type="ChEBI" id="CHEBI:57464"/>
        <dbReference type="ChEBI" id="CHEBI:58115"/>
        <dbReference type="ChEBI" id="CHEBI:58359"/>
        <dbReference type="ChEBI" id="CHEBI:456215"/>
        <dbReference type="EC" id="6.3.5.2"/>
    </reaction>
</comment>
<dbReference type="GO" id="GO:0005829">
    <property type="term" value="C:cytosol"/>
    <property type="evidence" value="ECO:0007669"/>
    <property type="project" value="TreeGrafter"/>
</dbReference>
<dbReference type="SUPFAM" id="SSF54810">
    <property type="entry name" value="GMP synthetase C-terminal dimerisation domain"/>
    <property type="match status" value="1"/>
</dbReference>
<dbReference type="EC" id="6.3.5.2" evidence="9"/>
<dbReference type="FunFam" id="3.40.50.620:FF:000001">
    <property type="entry name" value="GMP synthase [glutamine-hydrolyzing]"/>
    <property type="match status" value="1"/>
</dbReference>
<keyword evidence="3 9" id="KW-0436">Ligase</keyword>
<dbReference type="PRINTS" id="PR00099">
    <property type="entry name" value="CPSGATASE"/>
</dbReference>
<dbReference type="SUPFAM" id="SSF52317">
    <property type="entry name" value="Class I glutamine amidotransferase-like"/>
    <property type="match status" value="1"/>
</dbReference>
<dbReference type="NCBIfam" id="TIGR00888">
    <property type="entry name" value="guaA_Nterm"/>
    <property type="match status" value="1"/>
</dbReference>
<evidence type="ECO:0000256" key="9">
    <source>
        <dbReference type="HAMAP-Rule" id="MF_00344"/>
    </source>
</evidence>
<comment type="function">
    <text evidence="1 9">Catalyzes the synthesis of GMP from XMP.</text>
</comment>
<dbReference type="UniPathway" id="UPA00189">
    <property type="reaction ID" value="UER00296"/>
</dbReference>
<feature type="domain" description="GMPS ATP-PPase" evidence="11">
    <location>
        <begin position="200"/>
        <end position="393"/>
    </location>
</feature>
<feature type="binding site" evidence="10">
    <location>
        <begin position="227"/>
        <end position="233"/>
    </location>
    <ligand>
        <name>ATP</name>
        <dbReference type="ChEBI" id="CHEBI:30616"/>
    </ligand>
</feature>
<evidence type="ECO:0000256" key="2">
    <source>
        <dbReference type="ARBA" id="ARBA00005153"/>
    </source>
</evidence>
<dbReference type="AlphaFoldDB" id="A0A7W9HPK8"/>
<evidence type="ECO:0000256" key="10">
    <source>
        <dbReference type="PROSITE-ProRule" id="PRU00886"/>
    </source>
</evidence>
<keyword evidence="5 9" id="KW-0332">GMP biosynthesis</keyword>
<evidence type="ECO:0000256" key="6">
    <source>
        <dbReference type="ARBA" id="ARBA00022755"/>
    </source>
</evidence>
<accession>A0A7W9HPK8</accession>
<keyword evidence="13" id="KW-1185">Reference proteome</keyword>
<dbReference type="HAMAP" id="MF_00344">
    <property type="entry name" value="GMP_synthase"/>
    <property type="match status" value="1"/>
</dbReference>
<dbReference type="Pfam" id="PF02540">
    <property type="entry name" value="NAD_synthase"/>
    <property type="match status" value="1"/>
</dbReference>
<comment type="caution">
    <text evidence="12">The sequence shown here is derived from an EMBL/GenBank/DDBJ whole genome shotgun (WGS) entry which is preliminary data.</text>
</comment>
<dbReference type="CDD" id="cd01742">
    <property type="entry name" value="GATase1_GMP_Synthase"/>
    <property type="match status" value="1"/>
</dbReference>
<proteinExistence type="inferred from homology"/>
<dbReference type="InterPro" id="IPR004739">
    <property type="entry name" value="GMP_synth_GATase"/>
</dbReference>
<evidence type="ECO:0000313" key="13">
    <source>
        <dbReference type="Proteomes" id="UP000552097"/>
    </source>
</evidence>
<dbReference type="InterPro" id="IPR001674">
    <property type="entry name" value="GMP_synth_C"/>
</dbReference>
<name>A0A7W9HPK8_9PSEU</name>
<dbReference type="PRINTS" id="PR00097">
    <property type="entry name" value="ANTSNTHASEII"/>
</dbReference>